<proteinExistence type="predicted"/>
<protein>
    <submittedName>
        <fullName evidence="2">Uncharacterized protein</fullName>
    </submittedName>
</protein>
<keyword evidence="3" id="KW-1185">Reference proteome</keyword>
<dbReference type="Proteomes" id="UP001163846">
    <property type="component" value="Unassembled WGS sequence"/>
</dbReference>
<accession>A0AA38P424</accession>
<evidence type="ECO:0000313" key="2">
    <source>
        <dbReference type="EMBL" id="KAJ3835826.1"/>
    </source>
</evidence>
<feature type="region of interest" description="Disordered" evidence="1">
    <location>
        <begin position="1"/>
        <end position="21"/>
    </location>
</feature>
<name>A0AA38P424_9AGAR</name>
<comment type="caution">
    <text evidence="2">The sequence shown here is derived from an EMBL/GenBank/DDBJ whole genome shotgun (WGS) entry which is preliminary data.</text>
</comment>
<organism evidence="2 3">
    <name type="scientific">Lentinula raphanica</name>
    <dbReference type="NCBI Taxonomy" id="153919"/>
    <lineage>
        <taxon>Eukaryota</taxon>
        <taxon>Fungi</taxon>
        <taxon>Dikarya</taxon>
        <taxon>Basidiomycota</taxon>
        <taxon>Agaricomycotina</taxon>
        <taxon>Agaricomycetes</taxon>
        <taxon>Agaricomycetidae</taxon>
        <taxon>Agaricales</taxon>
        <taxon>Marasmiineae</taxon>
        <taxon>Omphalotaceae</taxon>
        <taxon>Lentinula</taxon>
    </lineage>
</organism>
<reference evidence="2" key="1">
    <citation type="submission" date="2022-08" db="EMBL/GenBank/DDBJ databases">
        <authorList>
            <consortium name="DOE Joint Genome Institute"/>
            <person name="Min B."/>
            <person name="Riley R."/>
            <person name="Sierra-Patev S."/>
            <person name="Naranjo-Ortiz M."/>
            <person name="Looney B."/>
            <person name="Konkel Z."/>
            <person name="Slot J.C."/>
            <person name="Sakamoto Y."/>
            <person name="Steenwyk J.L."/>
            <person name="Rokas A."/>
            <person name="Carro J."/>
            <person name="Camarero S."/>
            <person name="Ferreira P."/>
            <person name="Molpeceres G."/>
            <person name="Ruiz-Duenas F.J."/>
            <person name="Serrano A."/>
            <person name="Henrissat B."/>
            <person name="Drula E."/>
            <person name="Hughes K.W."/>
            <person name="Mata J.L."/>
            <person name="Ishikawa N.K."/>
            <person name="Vargas-Isla R."/>
            <person name="Ushijima S."/>
            <person name="Smith C.A."/>
            <person name="Ahrendt S."/>
            <person name="Andreopoulos W."/>
            <person name="He G."/>
            <person name="Labutti K."/>
            <person name="Lipzen A."/>
            <person name="Ng V."/>
            <person name="Sandor L."/>
            <person name="Barry K."/>
            <person name="Martinez A.T."/>
            <person name="Xiao Y."/>
            <person name="Gibbons J.G."/>
            <person name="Terashima K."/>
            <person name="Hibbett D.S."/>
            <person name="Grigoriev I.V."/>
        </authorList>
    </citation>
    <scope>NUCLEOTIDE SEQUENCE</scope>
    <source>
        <strain evidence="2">TFB9207</strain>
    </source>
</reference>
<dbReference type="EMBL" id="MU806373">
    <property type="protein sequence ID" value="KAJ3835826.1"/>
    <property type="molecule type" value="Genomic_DNA"/>
</dbReference>
<evidence type="ECO:0000313" key="3">
    <source>
        <dbReference type="Proteomes" id="UP001163846"/>
    </source>
</evidence>
<sequence length="226" mass="24873">MRQSLAFTGPQAPASHTTDPSFSRSFNDNIHHLRLTRDSLVESVSFFLAGKNWFILSSQSFIHQCISYYPYLFSYNLSASSNNTCCPLPLSAIRVDSKPSASMTLRRLMKLSIKVPRMRHGSSSRSSIDFSSNVTGPRIADWGRVYNTRALVVLMHLRSLALGSLSAILLSESLHSVSVVMAAPLAVNSPRLQVQAMFNFLISKPGPAVVCFLLECSLSQSPKLSC</sequence>
<gene>
    <name evidence="2" type="ORF">F5878DRAFT_291896</name>
</gene>
<dbReference type="AlphaFoldDB" id="A0AA38P424"/>
<evidence type="ECO:0000256" key="1">
    <source>
        <dbReference type="SAM" id="MobiDB-lite"/>
    </source>
</evidence>